<evidence type="ECO:0000313" key="5">
    <source>
        <dbReference type="Proteomes" id="UP000789595"/>
    </source>
</evidence>
<accession>A0A8J2SBJ4</accession>
<dbReference type="Pfam" id="PF00202">
    <property type="entry name" value="Aminotran_3"/>
    <property type="match status" value="1"/>
</dbReference>
<evidence type="ECO:0000256" key="2">
    <source>
        <dbReference type="ARBA" id="ARBA00022898"/>
    </source>
</evidence>
<dbReference type="CDD" id="cd00610">
    <property type="entry name" value="OAT_like"/>
    <property type="match status" value="1"/>
</dbReference>
<dbReference type="AlphaFoldDB" id="A0A8J2SBJ4"/>
<keyword evidence="5" id="KW-1185">Reference proteome</keyword>
<dbReference type="InterPro" id="IPR015421">
    <property type="entry name" value="PyrdxlP-dep_Trfase_major"/>
</dbReference>
<reference evidence="4" key="1">
    <citation type="submission" date="2021-11" db="EMBL/GenBank/DDBJ databases">
        <authorList>
            <consortium name="Genoscope - CEA"/>
            <person name="William W."/>
        </authorList>
    </citation>
    <scope>NUCLEOTIDE SEQUENCE</scope>
</reference>
<dbReference type="GO" id="GO:0030170">
    <property type="term" value="F:pyridoxal phosphate binding"/>
    <property type="evidence" value="ECO:0007669"/>
    <property type="project" value="InterPro"/>
</dbReference>
<gene>
    <name evidence="4" type="ORF">PECAL_2P02800</name>
</gene>
<proteinExistence type="inferred from homology"/>
<dbReference type="InterPro" id="IPR015422">
    <property type="entry name" value="PyrdxlP-dep_Trfase_small"/>
</dbReference>
<comment type="caution">
    <text evidence="4">The sequence shown here is derived from an EMBL/GenBank/DDBJ whole genome shotgun (WGS) entry which is preliminary data.</text>
</comment>
<keyword evidence="2 3" id="KW-0663">Pyridoxal phosphate</keyword>
<protein>
    <recommendedName>
        <fullName evidence="6">Acetylornithine transaminase</fullName>
    </recommendedName>
</protein>
<evidence type="ECO:0008006" key="6">
    <source>
        <dbReference type="Google" id="ProtNLM"/>
    </source>
</evidence>
<dbReference type="PANTHER" id="PTHR45688:SF13">
    <property type="entry name" value="ALANINE--GLYOXYLATE AMINOTRANSFERASE 2-LIKE"/>
    <property type="match status" value="1"/>
</dbReference>
<dbReference type="Proteomes" id="UP000789595">
    <property type="component" value="Unassembled WGS sequence"/>
</dbReference>
<evidence type="ECO:0000256" key="1">
    <source>
        <dbReference type="ARBA" id="ARBA00008954"/>
    </source>
</evidence>
<sequence>MATSKITLAALGGAAAAITLQRLRRKWLALPYAWRRSATRTELMRWILFDAAPEWATTERMLALRRAVACPAQSVSYANADPLLIVGGQGARLVDVRGRRFLDTRNNVAHVGHAHPRVASAVAAAMTAPCTNTRYLHPNHAALCKRLLETMPAPLDRGHVFLVNSGSEANDLALRLCRAWCRRRGVGDCGVVVLTHAYHGHTAACIGLSPYKHGHRTFNGRGRPPWVEVADAPDAYRGGGRADAVEAACARLEARGIRVGALFVESGASVAGVRLPPEGFLAAAFEAVRRRGGVVVADEVQTGLGRLGSSWYAFEAHGVAPDVVTVGKPFGNGLPLAAAVVARAVSDAFAAGPEYFNTFGGNPACCAAGLAVLEAIEADGLRANATRVGAELRKGFERLMGLGGARCVVGDVRGRGLFLGVDLVRDAASKAPATAEASWICARLVTRHRILTSLDGPGDNVLVVKPPLCFSLGDAAEFLAALEEGLVAANALPEGFSFERTPT</sequence>
<dbReference type="GO" id="GO:0005739">
    <property type="term" value="C:mitochondrion"/>
    <property type="evidence" value="ECO:0007669"/>
    <property type="project" value="TreeGrafter"/>
</dbReference>
<dbReference type="Gene3D" id="3.90.1150.10">
    <property type="entry name" value="Aspartate Aminotransferase, domain 1"/>
    <property type="match status" value="1"/>
</dbReference>
<name>A0A8J2SBJ4_9STRA</name>
<dbReference type="PROSITE" id="PS00600">
    <property type="entry name" value="AA_TRANSFER_CLASS_3"/>
    <property type="match status" value="1"/>
</dbReference>
<comment type="similarity">
    <text evidence="1 3">Belongs to the class-III pyridoxal-phosphate-dependent aminotransferase family.</text>
</comment>
<dbReference type="PANTHER" id="PTHR45688">
    <property type="match status" value="1"/>
</dbReference>
<organism evidence="4 5">
    <name type="scientific">Pelagomonas calceolata</name>
    <dbReference type="NCBI Taxonomy" id="35677"/>
    <lineage>
        <taxon>Eukaryota</taxon>
        <taxon>Sar</taxon>
        <taxon>Stramenopiles</taxon>
        <taxon>Ochrophyta</taxon>
        <taxon>Pelagophyceae</taxon>
        <taxon>Pelagomonadales</taxon>
        <taxon>Pelagomonadaceae</taxon>
        <taxon>Pelagomonas</taxon>
    </lineage>
</organism>
<dbReference type="Gene3D" id="3.40.640.10">
    <property type="entry name" value="Type I PLP-dependent aspartate aminotransferase-like (Major domain)"/>
    <property type="match status" value="1"/>
</dbReference>
<evidence type="ECO:0000313" key="4">
    <source>
        <dbReference type="EMBL" id="CAH0367266.1"/>
    </source>
</evidence>
<dbReference type="OrthoDB" id="425114at2759"/>
<evidence type="ECO:0000256" key="3">
    <source>
        <dbReference type="RuleBase" id="RU003560"/>
    </source>
</evidence>
<dbReference type="EMBL" id="CAKKNE010000002">
    <property type="protein sequence ID" value="CAH0367266.1"/>
    <property type="molecule type" value="Genomic_DNA"/>
</dbReference>
<dbReference type="SUPFAM" id="SSF53383">
    <property type="entry name" value="PLP-dependent transferases"/>
    <property type="match status" value="1"/>
</dbReference>
<dbReference type="InterPro" id="IPR049704">
    <property type="entry name" value="Aminotrans_3_PPA_site"/>
</dbReference>
<dbReference type="InterPro" id="IPR015424">
    <property type="entry name" value="PyrdxlP-dep_Trfase"/>
</dbReference>
<dbReference type="GO" id="GO:0008483">
    <property type="term" value="F:transaminase activity"/>
    <property type="evidence" value="ECO:0007669"/>
    <property type="project" value="InterPro"/>
</dbReference>
<dbReference type="InterPro" id="IPR005814">
    <property type="entry name" value="Aminotrans_3"/>
</dbReference>